<dbReference type="RefSeq" id="WP_207690197.1">
    <property type="nucleotide sequence ID" value="NZ_CP061799.1"/>
</dbReference>
<keyword evidence="2" id="KW-1185">Reference proteome</keyword>
<dbReference type="Proteomes" id="UP000663720">
    <property type="component" value="Chromosome"/>
</dbReference>
<sequence>MFSQTDYNFLNSLLLETSVRYSSIPEKVKKSSYFLNLLNSCILIKEASGRGSLIRVADRQNFEAFFNNIFTNTEDSEINKVSNVAKFKDSKRRQTESNYIVFFRGDHPVNINGIEVDLPFYTINFGVFATKLQSVCAEKICFVENLDVFLDIEKIINQEYVFFHTYGRIGRKLISKIKAQKILVFSDYDFIGLKEYLTIKEIHPHTSFFIPDDYQEKFLKYAKPFSDDIKKKGQTPSKKVQLSTDKIVVEIRTQLLKTHKFLEQQALFINE</sequence>
<accession>A0A975B3W2</accession>
<dbReference type="AlphaFoldDB" id="A0A975B3W2"/>
<evidence type="ECO:0000313" key="2">
    <source>
        <dbReference type="Proteomes" id="UP000663720"/>
    </source>
</evidence>
<proteinExistence type="predicted"/>
<dbReference type="EMBL" id="CP061799">
    <property type="protein sequence ID" value="QTA78320.1"/>
    <property type="molecule type" value="Genomic_DNA"/>
</dbReference>
<organism evidence="1 2">
    <name type="scientific">Desulfonema limicola</name>
    <dbReference type="NCBI Taxonomy" id="45656"/>
    <lineage>
        <taxon>Bacteria</taxon>
        <taxon>Pseudomonadati</taxon>
        <taxon>Thermodesulfobacteriota</taxon>
        <taxon>Desulfobacteria</taxon>
        <taxon>Desulfobacterales</taxon>
        <taxon>Desulfococcaceae</taxon>
        <taxon>Desulfonema</taxon>
    </lineage>
</organism>
<evidence type="ECO:0008006" key="3">
    <source>
        <dbReference type="Google" id="ProtNLM"/>
    </source>
</evidence>
<name>A0A975B3W2_9BACT</name>
<gene>
    <name evidence="1" type="ORF">dnl_05410</name>
</gene>
<protein>
    <recommendedName>
        <fullName evidence="3">Wadjet protein JetD C-terminal domain-containing protein</fullName>
    </recommendedName>
</protein>
<reference evidence="1" key="1">
    <citation type="journal article" date="2021" name="Microb. Physiol.">
        <title>Proteogenomic Insights into the Physiology of Marine, Sulfate-Reducing, Filamentous Desulfonema limicola and Desulfonema magnum.</title>
        <authorList>
            <person name="Schnaars V."/>
            <person name="Wohlbrand L."/>
            <person name="Scheve S."/>
            <person name="Hinrichs C."/>
            <person name="Reinhardt R."/>
            <person name="Rabus R."/>
        </authorList>
    </citation>
    <scope>NUCLEOTIDE SEQUENCE</scope>
    <source>
        <strain evidence="1">5ac10</strain>
    </source>
</reference>
<dbReference type="KEGG" id="dli:dnl_05410"/>
<evidence type="ECO:0000313" key="1">
    <source>
        <dbReference type="EMBL" id="QTA78320.1"/>
    </source>
</evidence>